<dbReference type="InterPro" id="IPR020518">
    <property type="entry name" value="Tscrpt_reg_PrtN"/>
</dbReference>
<reference evidence="1 2" key="1">
    <citation type="submission" date="2017-05" db="EMBL/GenBank/DDBJ databases">
        <title>Comparative genomic and metabolic analysis of manganese-oxidizing mechanisms in Celeribater manganoxidans DY25T: its adaption to the environment of polymetallic nodule.</title>
        <authorList>
            <person name="Wang X."/>
        </authorList>
    </citation>
    <scope>NUCLEOTIDE SEQUENCE [LARGE SCALE GENOMIC DNA]</scope>
    <source>
        <strain evidence="1 2">DY25</strain>
    </source>
</reference>
<name>A0A291M317_9RHOB</name>
<gene>
    <name evidence="1" type="ORF">CBW24_06085</name>
</gene>
<sequence length="87" mass="9641">MNTAFLLIVMYSGRPIIPAEDVARDFFGLSTDKFIRKVSAGSIALPLVRMESSQKCAKGVHIDDLAEYLDKRRAAAVKECLQLQGVR</sequence>
<keyword evidence="2" id="KW-1185">Reference proteome</keyword>
<accession>A0A291M317</accession>
<dbReference type="GO" id="GO:0006355">
    <property type="term" value="P:regulation of DNA-templated transcription"/>
    <property type="evidence" value="ECO:0007669"/>
    <property type="project" value="InterPro"/>
</dbReference>
<dbReference type="AlphaFoldDB" id="A0A291M317"/>
<evidence type="ECO:0000313" key="2">
    <source>
        <dbReference type="Proteomes" id="UP000219050"/>
    </source>
</evidence>
<dbReference type="KEGG" id="cmag:CBW24_06085"/>
<dbReference type="Pfam" id="PF11112">
    <property type="entry name" value="PyocinActivator"/>
    <property type="match status" value="1"/>
</dbReference>
<organism evidence="1 2">
    <name type="scientific">Pacificitalea manganoxidans</name>
    <dbReference type="NCBI Taxonomy" id="1411902"/>
    <lineage>
        <taxon>Bacteria</taxon>
        <taxon>Pseudomonadati</taxon>
        <taxon>Pseudomonadota</taxon>
        <taxon>Alphaproteobacteria</taxon>
        <taxon>Rhodobacterales</taxon>
        <taxon>Paracoccaceae</taxon>
        <taxon>Pacificitalea</taxon>
    </lineage>
</organism>
<dbReference type="RefSeq" id="WP_097374142.1">
    <property type="nucleotide sequence ID" value="NZ_JAVDPX010000002.1"/>
</dbReference>
<dbReference type="Proteomes" id="UP000219050">
    <property type="component" value="Chromosome"/>
</dbReference>
<protein>
    <submittedName>
        <fullName evidence="1">Pyocin activator protein PrtN</fullName>
    </submittedName>
</protein>
<proteinExistence type="predicted"/>
<dbReference type="OrthoDB" id="982642at2"/>
<dbReference type="EMBL" id="CP021404">
    <property type="protein sequence ID" value="ATI43332.1"/>
    <property type="molecule type" value="Genomic_DNA"/>
</dbReference>
<evidence type="ECO:0000313" key="1">
    <source>
        <dbReference type="EMBL" id="ATI43332.1"/>
    </source>
</evidence>